<dbReference type="InterPro" id="IPR058922">
    <property type="entry name" value="WHD_DRP"/>
</dbReference>
<dbReference type="Pfam" id="PF18052">
    <property type="entry name" value="Rx_N"/>
    <property type="match status" value="1"/>
</dbReference>
<dbReference type="PRINTS" id="PR00364">
    <property type="entry name" value="DISEASERSIST"/>
</dbReference>
<evidence type="ECO:0000256" key="4">
    <source>
        <dbReference type="ARBA" id="ARBA00022741"/>
    </source>
</evidence>
<dbReference type="SUPFAM" id="SSF52540">
    <property type="entry name" value="P-loop containing nucleoside triphosphate hydrolases"/>
    <property type="match status" value="1"/>
</dbReference>
<dbReference type="Gene3D" id="1.20.5.4130">
    <property type="match status" value="1"/>
</dbReference>
<evidence type="ECO:0000256" key="3">
    <source>
        <dbReference type="ARBA" id="ARBA00022737"/>
    </source>
</evidence>
<dbReference type="SUPFAM" id="SSF52058">
    <property type="entry name" value="L domain-like"/>
    <property type="match status" value="1"/>
</dbReference>
<dbReference type="InterPro" id="IPR002182">
    <property type="entry name" value="NB-ARC"/>
</dbReference>
<keyword evidence="4" id="KW-0547">Nucleotide-binding</keyword>
<dbReference type="GO" id="GO:0043531">
    <property type="term" value="F:ADP binding"/>
    <property type="evidence" value="ECO:0007669"/>
    <property type="project" value="InterPro"/>
</dbReference>
<evidence type="ECO:0000256" key="2">
    <source>
        <dbReference type="ARBA" id="ARBA00022614"/>
    </source>
</evidence>
<reference evidence="11" key="2">
    <citation type="submission" date="2022-06" db="UniProtKB">
        <authorList>
            <consortium name="EnsemblPlants"/>
        </authorList>
    </citation>
    <scope>IDENTIFICATION</scope>
</reference>
<dbReference type="Gene3D" id="3.40.50.300">
    <property type="entry name" value="P-loop containing nucleotide triphosphate hydrolases"/>
    <property type="match status" value="1"/>
</dbReference>
<reference evidence="12" key="1">
    <citation type="journal article" date="2013" name="Nature">
        <title>Draft genome of the wheat A-genome progenitor Triticum urartu.</title>
        <authorList>
            <person name="Ling H.Q."/>
            <person name="Zhao S."/>
            <person name="Liu D."/>
            <person name="Wang J."/>
            <person name="Sun H."/>
            <person name="Zhang C."/>
            <person name="Fan H."/>
            <person name="Li D."/>
            <person name="Dong L."/>
            <person name="Tao Y."/>
            <person name="Gao C."/>
            <person name="Wu H."/>
            <person name="Li Y."/>
            <person name="Cui Y."/>
            <person name="Guo X."/>
            <person name="Zheng S."/>
            <person name="Wang B."/>
            <person name="Yu K."/>
            <person name="Liang Q."/>
            <person name="Yang W."/>
            <person name="Lou X."/>
            <person name="Chen J."/>
            <person name="Feng M."/>
            <person name="Jian J."/>
            <person name="Zhang X."/>
            <person name="Luo G."/>
            <person name="Jiang Y."/>
            <person name="Liu J."/>
            <person name="Wang Z."/>
            <person name="Sha Y."/>
            <person name="Zhang B."/>
            <person name="Wu H."/>
            <person name="Tang D."/>
            <person name="Shen Q."/>
            <person name="Xue P."/>
            <person name="Zou S."/>
            <person name="Wang X."/>
            <person name="Liu X."/>
            <person name="Wang F."/>
            <person name="Yang Y."/>
            <person name="An X."/>
            <person name="Dong Z."/>
            <person name="Zhang K."/>
            <person name="Zhang X."/>
            <person name="Luo M.C."/>
            <person name="Dvorak J."/>
            <person name="Tong Y."/>
            <person name="Wang J."/>
            <person name="Yang H."/>
            <person name="Li Z."/>
            <person name="Wang D."/>
            <person name="Zhang A."/>
            <person name="Wang J."/>
        </authorList>
    </citation>
    <scope>NUCLEOTIDE SEQUENCE</scope>
    <source>
        <strain evidence="12">cv. G1812</strain>
    </source>
</reference>
<dbReference type="InterPro" id="IPR056789">
    <property type="entry name" value="LRR_R13L1-DRL21"/>
</dbReference>
<dbReference type="Gene3D" id="1.10.10.10">
    <property type="entry name" value="Winged helix-like DNA-binding domain superfamily/Winged helix DNA-binding domain"/>
    <property type="match status" value="1"/>
</dbReference>
<dbReference type="GO" id="GO:0002758">
    <property type="term" value="P:innate immune response-activating signaling pathway"/>
    <property type="evidence" value="ECO:0007669"/>
    <property type="project" value="UniProtKB-ARBA"/>
</dbReference>
<organism evidence="11 12">
    <name type="scientific">Triticum urartu</name>
    <name type="common">Red wild einkorn</name>
    <name type="synonym">Crithodium urartu</name>
    <dbReference type="NCBI Taxonomy" id="4572"/>
    <lineage>
        <taxon>Eukaryota</taxon>
        <taxon>Viridiplantae</taxon>
        <taxon>Streptophyta</taxon>
        <taxon>Embryophyta</taxon>
        <taxon>Tracheophyta</taxon>
        <taxon>Spermatophyta</taxon>
        <taxon>Magnoliopsida</taxon>
        <taxon>Liliopsida</taxon>
        <taxon>Poales</taxon>
        <taxon>Poaceae</taxon>
        <taxon>BOP clade</taxon>
        <taxon>Pooideae</taxon>
        <taxon>Triticodae</taxon>
        <taxon>Triticeae</taxon>
        <taxon>Triticinae</taxon>
        <taxon>Triticum</taxon>
    </lineage>
</organism>
<keyword evidence="3" id="KW-0677">Repeat</keyword>
<dbReference type="GO" id="GO:0009626">
    <property type="term" value="P:plant-type hypersensitive response"/>
    <property type="evidence" value="ECO:0007669"/>
    <property type="project" value="UniProtKB-ARBA"/>
</dbReference>
<comment type="similarity">
    <text evidence="1">Belongs to the disease resistance NB-LRR family.</text>
</comment>
<dbReference type="InterPro" id="IPR032675">
    <property type="entry name" value="LRR_dom_sf"/>
</dbReference>
<dbReference type="InterPro" id="IPR036388">
    <property type="entry name" value="WH-like_DNA-bd_sf"/>
</dbReference>
<dbReference type="PANTHER" id="PTHR36766:SF55">
    <property type="entry name" value="OS11G0492900 PROTEIN"/>
    <property type="match status" value="1"/>
</dbReference>
<dbReference type="EnsemblPlants" id="TuG1812S0003111100.01.T01">
    <property type="protein sequence ID" value="TuG1812S0003111100.01.T01.s_cds6142"/>
    <property type="gene ID" value="TuG1812S0003111100.01"/>
</dbReference>
<evidence type="ECO:0000256" key="1">
    <source>
        <dbReference type="ARBA" id="ARBA00008894"/>
    </source>
</evidence>
<feature type="domain" description="R13L1/DRL21-like LRR repeat region" evidence="10">
    <location>
        <begin position="734"/>
        <end position="825"/>
    </location>
</feature>
<dbReference type="InterPro" id="IPR027417">
    <property type="entry name" value="P-loop_NTPase"/>
</dbReference>
<evidence type="ECO:0000313" key="11">
    <source>
        <dbReference type="EnsemblPlants" id="TuG1812S0003111100.01.T01.s_cds6142"/>
    </source>
</evidence>
<dbReference type="Proteomes" id="UP000015106">
    <property type="component" value="Unassembled WGS sequence"/>
</dbReference>
<evidence type="ECO:0000259" key="9">
    <source>
        <dbReference type="Pfam" id="PF23559"/>
    </source>
</evidence>
<evidence type="ECO:0000259" key="8">
    <source>
        <dbReference type="Pfam" id="PF18052"/>
    </source>
</evidence>
<dbReference type="PANTHER" id="PTHR36766">
    <property type="entry name" value="PLANT BROAD-SPECTRUM MILDEW RESISTANCE PROTEIN RPW8"/>
    <property type="match status" value="1"/>
</dbReference>
<dbReference type="Gramene" id="TuG1812S0003111100.01.T01">
    <property type="protein sequence ID" value="TuG1812S0003111100.01.T01.s_cds6142"/>
    <property type="gene ID" value="TuG1812S0003111100.01"/>
</dbReference>
<dbReference type="InterPro" id="IPR041118">
    <property type="entry name" value="Rx_N"/>
</dbReference>
<dbReference type="Gene3D" id="3.80.10.10">
    <property type="entry name" value="Ribonuclease Inhibitor"/>
    <property type="match status" value="1"/>
</dbReference>
<name>A0A8R7VJJ2_TRIUA</name>
<keyword evidence="2" id="KW-0433">Leucine-rich repeat</keyword>
<keyword evidence="5" id="KW-0611">Plant defense</keyword>
<dbReference type="GO" id="GO:0042742">
    <property type="term" value="P:defense response to bacterium"/>
    <property type="evidence" value="ECO:0007669"/>
    <property type="project" value="UniProtKB-ARBA"/>
</dbReference>
<keyword evidence="6" id="KW-0067">ATP-binding</keyword>
<dbReference type="FunFam" id="1.10.10.10:FF:000322">
    <property type="entry name" value="Probable disease resistance protein At1g63360"/>
    <property type="match status" value="1"/>
</dbReference>
<dbReference type="InterPro" id="IPR042197">
    <property type="entry name" value="Apaf_helical"/>
</dbReference>
<dbReference type="Pfam" id="PF00931">
    <property type="entry name" value="NB-ARC"/>
    <property type="match status" value="1"/>
</dbReference>
<proteinExistence type="inferred from homology"/>
<evidence type="ECO:0000256" key="6">
    <source>
        <dbReference type="ARBA" id="ARBA00022840"/>
    </source>
</evidence>
<dbReference type="GO" id="GO:0005524">
    <property type="term" value="F:ATP binding"/>
    <property type="evidence" value="ECO:0007669"/>
    <property type="project" value="UniProtKB-KW"/>
</dbReference>
<protein>
    <submittedName>
        <fullName evidence="11">Uncharacterized protein</fullName>
    </submittedName>
</protein>
<evidence type="ECO:0000259" key="10">
    <source>
        <dbReference type="Pfam" id="PF25019"/>
    </source>
</evidence>
<dbReference type="AlphaFoldDB" id="A0A8R7VJJ2"/>
<dbReference type="Pfam" id="PF23559">
    <property type="entry name" value="WHD_DRP"/>
    <property type="match status" value="1"/>
</dbReference>
<feature type="domain" description="Disease resistance protein winged helix" evidence="9">
    <location>
        <begin position="465"/>
        <end position="539"/>
    </location>
</feature>
<accession>A0A8R7VJJ2</accession>
<sequence>MAAVVATMVVGPLVKIMMENSSSYLLNQYKVMKGMEKEHDILKRKLLLVEDIITDAEQAAADAEQAAADTEQAAARRAGAVAWLEDMKKVAYKANEVFDEFKYEALRRKAKKEGHYNDLGFSVVKLFPIHNRFIFRNRMGRKLHQIVRDIDLLVNEKNEFGTKHRQRSKHPQPLVSNQLREMDDNIFDLKQIKRRSRENDSKSIIDLLVGQANNADLTVVPIVGMGGLGKTTLAQLVYNDPEIQKHFDLLLWVCVSGSFDVDTLAKHIVEASPGKKDDGKEVATSKKKSTPLDNLQNVVNGQRYLLVLDDVWKREFDKGEVDKWEQLKARLQHGGVGSVVLTTTRDERVAKIMHCTEVYNLTALEDRFLKEIVETRAFSYFPNEEERPVGLVNMVDEIVKRCVGSPLAATTLGSVLCTKTSVEEWKAVSSRSNICTEESGILPILTLSYNDQPTDMKQCFAFCAIFPKGYMIDVDKLIQLWIAHGFLIQEDNVRLETTGKRIFKDLACRSFFQDVKKVQAGLCYSMSICKIHDLMHDVALSVMGKGCALATWELGKIEHAATEESSQCEWLTNDARHLFLLCNEPERKLNISLEGSSPSIQTLLCLRVMKSASLRHLSKYGSLRALQLCLWVSSFPLKPKHLHQLRYLDLSGSWIKALPGDMSILYNLQTLNLSGCAYFVELPRQMKYMIALRHLYTHGCPKLKSMPRDLGELTSLQTLTCFVAGSGSDCSNVGELTKLNLGGQLDLRQLENVTNDDAKAANLMQKKELRALTLTWTFGWAYYTDETRCCCRDDEDDARVLENLRPHDGLHAIRIESYGGSTFPT</sequence>
<evidence type="ECO:0000313" key="12">
    <source>
        <dbReference type="Proteomes" id="UP000015106"/>
    </source>
</evidence>
<evidence type="ECO:0000259" key="7">
    <source>
        <dbReference type="Pfam" id="PF00931"/>
    </source>
</evidence>
<feature type="domain" description="Disease resistance N-terminal" evidence="8">
    <location>
        <begin position="14"/>
        <end position="112"/>
    </location>
</feature>
<evidence type="ECO:0000256" key="5">
    <source>
        <dbReference type="ARBA" id="ARBA00022821"/>
    </source>
</evidence>
<dbReference type="Gene3D" id="1.10.8.430">
    <property type="entry name" value="Helical domain of apoptotic protease-activating factors"/>
    <property type="match status" value="1"/>
</dbReference>
<feature type="domain" description="NB-ARC" evidence="7">
    <location>
        <begin position="202"/>
        <end position="366"/>
    </location>
</feature>
<dbReference type="Pfam" id="PF25019">
    <property type="entry name" value="LRR_R13L1-DRL21"/>
    <property type="match status" value="1"/>
</dbReference>
<keyword evidence="12" id="KW-1185">Reference proteome</keyword>